<gene>
    <name evidence="1" type="ORF">C9I28_18660</name>
</gene>
<dbReference type="KEGG" id="masz:C9I28_18660"/>
<dbReference type="Proteomes" id="UP000240505">
    <property type="component" value="Chromosome"/>
</dbReference>
<evidence type="ECO:0000313" key="2">
    <source>
        <dbReference type="Proteomes" id="UP000240505"/>
    </source>
</evidence>
<organism evidence="1 2">
    <name type="scientific">Pseudoduganella armeniaca</name>
    <dbReference type="NCBI Taxonomy" id="2072590"/>
    <lineage>
        <taxon>Bacteria</taxon>
        <taxon>Pseudomonadati</taxon>
        <taxon>Pseudomonadota</taxon>
        <taxon>Betaproteobacteria</taxon>
        <taxon>Burkholderiales</taxon>
        <taxon>Oxalobacteraceae</taxon>
        <taxon>Telluria group</taxon>
        <taxon>Pseudoduganella</taxon>
    </lineage>
</organism>
<keyword evidence="2" id="KW-1185">Reference proteome</keyword>
<protein>
    <submittedName>
        <fullName evidence="1">Uncharacterized protein</fullName>
    </submittedName>
</protein>
<reference evidence="1 2" key="1">
    <citation type="submission" date="2018-03" db="EMBL/GenBank/DDBJ databases">
        <title>Massilia armeniaca sp. nov., isolated from desert soil.</title>
        <authorList>
            <person name="Huang H."/>
            <person name="Ren M."/>
        </authorList>
    </citation>
    <scope>NUCLEOTIDE SEQUENCE [LARGE SCALE GENOMIC DNA]</scope>
    <source>
        <strain evidence="1 2">ZMN-3</strain>
    </source>
</reference>
<dbReference type="RefSeq" id="WP_107142783.1">
    <property type="nucleotide sequence ID" value="NZ_CP028324.1"/>
</dbReference>
<name>A0A2R4CD95_9BURK</name>
<accession>A0A2R4CD95</accession>
<dbReference type="EMBL" id="CP028324">
    <property type="protein sequence ID" value="AVR97438.1"/>
    <property type="molecule type" value="Genomic_DNA"/>
</dbReference>
<dbReference type="AlphaFoldDB" id="A0A2R4CD95"/>
<sequence>MFVKNITWLSVEAAEAEVQVTDGVYECVAFSWPCAVAVGDDITEPLHVFDMRNAKLVQNVQTGIWALDQNSLARRVVAELVDLDRQIVGVGGIWLIAEETLPAGIKVGALLEFDCARLDLW</sequence>
<evidence type="ECO:0000313" key="1">
    <source>
        <dbReference type="EMBL" id="AVR97438.1"/>
    </source>
</evidence>
<dbReference type="OrthoDB" id="6401349at2"/>
<proteinExistence type="predicted"/>